<dbReference type="SUPFAM" id="SSF56112">
    <property type="entry name" value="Protein kinase-like (PK-like)"/>
    <property type="match status" value="1"/>
</dbReference>
<dbReference type="Gene3D" id="1.10.510.10">
    <property type="entry name" value="Transferase(Phosphotransferase) domain 1"/>
    <property type="match status" value="1"/>
</dbReference>
<reference evidence="4 5" key="1">
    <citation type="journal article" date="2015" name="Genome Biol.">
        <title>Comparative genomics of Steinernema reveals deeply conserved gene regulatory networks.</title>
        <authorList>
            <person name="Dillman A.R."/>
            <person name="Macchietto M."/>
            <person name="Porter C.F."/>
            <person name="Rogers A."/>
            <person name="Williams B."/>
            <person name="Antoshechkin I."/>
            <person name="Lee M.M."/>
            <person name="Goodwin Z."/>
            <person name="Lu X."/>
            <person name="Lewis E.E."/>
            <person name="Goodrich-Blair H."/>
            <person name="Stock S.P."/>
            <person name="Adams B.J."/>
            <person name="Sternberg P.W."/>
            <person name="Mortazavi A."/>
        </authorList>
    </citation>
    <scope>NUCLEOTIDE SEQUENCE [LARGE SCALE GENOMIC DNA]</scope>
    <source>
        <strain evidence="4 5">ALL</strain>
    </source>
</reference>
<evidence type="ECO:0000313" key="5">
    <source>
        <dbReference type="Proteomes" id="UP000298663"/>
    </source>
</evidence>
<feature type="compositionally biased region" description="Basic and acidic residues" evidence="2">
    <location>
        <begin position="289"/>
        <end position="316"/>
    </location>
</feature>
<gene>
    <name evidence="4" type="ORF">L596_023855</name>
</gene>
<evidence type="ECO:0000313" key="4">
    <source>
        <dbReference type="EMBL" id="TKR67756.1"/>
    </source>
</evidence>
<evidence type="ECO:0000256" key="1">
    <source>
        <dbReference type="ARBA" id="ARBA00012513"/>
    </source>
</evidence>
<dbReference type="AlphaFoldDB" id="A0A4U5MEX8"/>
<dbReference type="PROSITE" id="PS00108">
    <property type="entry name" value="PROTEIN_KINASE_ST"/>
    <property type="match status" value="1"/>
</dbReference>
<feature type="compositionally biased region" description="Polar residues" evidence="2">
    <location>
        <begin position="489"/>
        <end position="500"/>
    </location>
</feature>
<accession>A0A4U5MEX8</accession>
<dbReference type="InterPro" id="IPR011009">
    <property type="entry name" value="Kinase-like_dom_sf"/>
</dbReference>
<dbReference type="EC" id="2.7.11.1" evidence="1"/>
<feature type="region of interest" description="Disordered" evidence="2">
    <location>
        <begin position="466"/>
        <end position="516"/>
    </location>
</feature>
<dbReference type="EMBL" id="AZBU02000008">
    <property type="protein sequence ID" value="TKR67756.1"/>
    <property type="molecule type" value="Genomic_DNA"/>
</dbReference>
<feature type="domain" description="Protein kinase" evidence="3">
    <location>
        <begin position="1"/>
        <end position="210"/>
    </location>
</feature>
<dbReference type="InterPro" id="IPR050235">
    <property type="entry name" value="CK1_Ser-Thr_kinase"/>
</dbReference>
<dbReference type="PANTHER" id="PTHR11909">
    <property type="entry name" value="CASEIN KINASE-RELATED"/>
    <property type="match status" value="1"/>
</dbReference>
<name>A0A4U5MEX8_STECR</name>
<dbReference type="Pfam" id="PF00069">
    <property type="entry name" value="Pkinase"/>
    <property type="match status" value="1"/>
</dbReference>
<dbReference type="PROSITE" id="PS50011">
    <property type="entry name" value="PROTEIN_KINASE_DOM"/>
    <property type="match status" value="1"/>
</dbReference>
<reference evidence="4 5" key="2">
    <citation type="journal article" date="2019" name="G3 (Bethesda)">
        <title>Hybrid Assembly of the Genome of the Entomopathogenic Nematode Steinernema carpocapsae Identifies the X-Chromosome.</title>
        <authorList>
            <person name="Serra L."/>
            <person name="Macchietto M."/>
            <person name="Macias-Munoz A."/>
            <person name="McGill C.J."/>
            <person name="Rodriguez I.M."/>
            <person name="Rodriguez B."/>
            <person name="Murad R."/>
            <person name="Mortazavi A."/>
        </authorList>
    </citation>
    <scope>NUCLEOTIDE SEQUENCE [LARGE SCALE GENOMIC DNA]</scope>
    <source>
        <strain evidence="4 5">ALL</strain>
    </source>
</reference>
<evidence type="ECO:0000256" key="2">
    <source>
        <dbReference type="SAM" id="MobiDB-lite"/>
    </source>
</evidence>
<dbReference type="InterPro" id="IPR008271">
    <property type="entry name" value="Ser/Thr_kinase_AS"/>
</dbReference>
<feature type="compositionally biased region" description="Low complexity" evidence="2">
    <location>
        <begin position="501"/>
        <end position="515"/>
    </location>
</feature>
<dbReference type="Proteomes" id="UP000298663">
    <property type="component" value="Unassembled WGS sequence"/>
</dbReference>
<keyword evidence="5" id="KW-1185">Reference proteome</keyword>
<dbReference type="OrthoDB" id="2687620at2759"/>
<feature type="compositionally biased region" description="Low complexity" evidence="2">
    <location>
        <begin position="244"/>
        <end position="261"/>
    </location>
</feature>
<comment type="caution">
    <text evidence="4">The sequence shown here is derived from an EMBL/GenBank/DDBJ whole genome shotgun (WGS) entry which is preliminary data.</text>
</comment>
<feature type="region of interest" description="Disordered" evidence="2">
    <location>
        <begin position="366"/>
        <end position="450"/>
    </location>
</feature>
<dbReference type="GO" id="GO:0005524">
    <property type="term" value="F:ATP binding"/>
    <property type="evidence" value="ECO:0007669"/>
    <property type="project" value="InterPro"/>
</dbReference>
<sequence length="557" mass="61575">MINHAGFEMRFLAMPKYACSMENRRAEAPRMDAEDVLKVTNCMLVSLEYLHANDFVHADIKADNILMEDPIRFDRSILVDFGLARRIPTPKEKADPKKAHNGTAIFTSIDAHRGCAPSYRGDIEILAYNVIYWLTGGLPWQSYETQLERVADAKRKLVRAKLHGIEDDCGLSGPLAQFAADLFKLSEDCSYEKRPEFSMIFKLLDKAAKLAKSGGIALPTSNRRRTRVSMVPPPLDAPIRRTPAAKAAKTPLAVAPTVPTPRRSSTIKAKPANKIIPGLRSKKYMPKLTKTEEPEKDKAETVKKTTKKVKEPKAKEASPTPSKRKLRSESSKQVEQWTEAESDLNDDAILAANAYLKRNKRAVAPIVEERGPSPPKKTRTAASASRSRRIVESSEDDDSFIASSSSKPKRIVESDDSFVTPPSSKPPRSKRILESEDDVSFVSPRTSTPKQSMRIYDESLLESTIEPATQLVGGPPLRKRRSTKPLKSPNLSGATISFLNSSSGSTSSPQGIQQSFDRGDLNITANTWGDSSECVPETPRAKYTIVRSPSGMIQILL</sequence>
<feature type="region of interest" description="Disordered" evidence="2">
    <location>
        <begin position="244"/>
        <end position="341"/>
    </location>
</feature>
<evidence type="ECO:0000259" key="3">
    <source>
        <dbReference type="PROSITE" id="PS50011"/>
    </source>
</evidence>
<organism evidence="4 5">
    <name type="scientific">Steinernema carpocapsae</name>
    <name type="common">Entomopathogenic nematode</name>
    <dbReference type="NCBI Taxonomy" id="34508"/>
    <lineage>
        <taxon>Eukaryota</taxon>
        <taxon>Metazoa</taxon>
        <taxon>Ecdysozoa</taxon>
        <taxon>Nematoda</taxon>
        <taxon>Chromadorea</taxon>
        <taxon>Rhabditida</taxon>
        <taxon>Tylenchina</taxon>
        <taxon>Panagrolaimomorpha</taxon>
        <taxon>Strongyloidoidea</taxon>
        <taxon>Steinernematidae</taxon>
        <taxon>Steinernema</taxon>
    </lineage>
</organism>
<proteinExistence type="predicted"/>
<dbReference type="InterPro" id="IPR000719">
    <property type="entry name" value="Prot_kinase_dom"/>
</dbReference>
<dbReference type="GO" id="GO:0004674">
    <property type="term" value="F:protein serine/threonine kinase activity"/>
    <property type="evidence" value="ECO:0007669"/>
    <property type="project" value="UniProtKB-EC"/>
</dbReference>
<protein>
    <recommendedName>
        <fullName evidence="1">non-specific serine/threonine protein kinase</fullName>
        <ecNumber evidence="1">2.7.11.1</ecNumber>
    </recommendedName>
</protein>